<sequence>MIMDGDVGEGYQDIISVFNVYSSTDSDSTSDADDLPDVKFSESERGLPSLKSSNGESLSRYKEDRKRVVEWRTRWENCRRRLDMYYANSSDDTHVDGRFPVLNERQKTPTHPLETSSSKIESSRDYMSSDNAACASECHRCKRRRGRIWKFIYSIFHWRRSSKNKEAQGCFETSIERVKSPTKDTFRDGSPRVYSLDKAQAQQVIQRQREEQKRHNDTVRGYRELVLSPYPCIEPYTYI</sequence>
<dbReference type="Proteomes" id="UP000038830">
    <property type="component" value="Unassembled WGS sequence"/>
</dbReference>
<evidence type="ECO:0000313" key="3">
    <source>
        <dbReference type="Proteomes" id="UP000038830"/>
    </source>
</evidence>
<dbReference type="AlphaFoldDB" id="A0A0H5C890"/>
<feature type="compositionally biased region" description="Basic and acidic residues" evidence="1">
    <location>
        <begin position="36"/>
        <end position="45"/>
    </location>
</feature>
<evidence type="ECO:0000256" key="1">
    <source>
        <dbReference type="SAM" id="MobiDB-lite"/>
    </source>
</evidence>
<feature type="region of interest" description="Disordered" evidence="1">
    <location>
        <begin position="23"/>
        <end position="58"/>
    </location>
</feature>
<reference evidence="3" key="1">
    <citation type="journal article" date="2015" name="J. Biotechnol.">
        <title>The structure of the Cyberlindnera jadinii genome and its relation to Candida utilis analyzed by the occurrence of single nucleotide polymorphisms.</title>
        <authorList>
            <person name="Rupp O."/>
            <person name="Brinkrolf K."/>
            <person name="Buerth C."/>
            <person name="Kunigo M."/>
            <person name="Schneider J."/>
            <person name="Jaenicke S."/>
            <person name="Goesmann A."/>
            <person name="Puehler A."/>
            <person name="Jaeger K.-E."/>
            <person name="Ernst J.F."/>
        </authorList>
    </citation>
    <scope>NUCLEOTIDE SEQUENCE [LARGE SCALE GENOMIC DNA]</scope>
    <source>
        <strain evidence="3">ATCC 18201 / CBS 1600 / BCRC 20928 / JCM 3617 / NBRC 0987 / NRRL Y-1542</strain>
    </source>
</reference>
<accession>A0A0H5C890</accession>
<evidence type="ECO:0000313" key="2">
    <source>
        <dbReference type="EMBL" id="CEP24428.1"/>
    </source>
</evidence>
<proteinExistence type="predicted"/>
<organism evidence="2 3">
    <name type="scientific">Cyberlindnera jadinii (strain ATCC 18201 / CBS 1600 / BCRC 20928 / JCM 3617 / NBRC 0987 / NRRL Y-1542)</name>
    <name type="common">Torula yeast</name>
    <name type="synonym">Candida utilis</name>
    <dbReference type="NCBI Taxonomy" id="983966"/>
    <lineage>
        <taxon>Eukaryota</taxon>
        <taxon>Fungi</taxon>
        <taxon>Dikarya</taxon>
        <taxon>Ascomycota</taxon>
        <taxon>Saccharomycotina</taxon>
        <taxon>Saccharomycetes</taxon>
        <taxon>Phaffomycetales</taxon>
        <taxon>Phaffomycetaceae</taxon>
        <taxon>Cyberlindnera</taxon>
    </lineage>
</organism>
<gene>
    <name evidence="2" type="ORF">BN1211_5251</name>
</gene>
<name>A0A0H5C890_CYBJN</name>
<protein>
    <submittedName>
        <fullName evidence="2">Uncharacterized protein</fullName>
    </submittedName>
</protein>
<dbReference type="EMBL" id="CDQK01000006">
    <property type="protein sequence ID" value="CEP24428.1"/>
    <property type="molecule type" value="Genomic_DNA"/>
</dbReference>